<dbReference type="Proteomes" id="UP000268093">
    <property type="component" value="Unassembled WGS sequence"/>
</dbReference>
<dbReference type="EMBL" id="RBNI01017603">
    <property type="protein sequence ID" value="RUP01166.1"/>
    <property type="molecule type" value="Genomic_DNA"/>
</dbReference>
<evidence type="ECO:0000313" key="2">
    <source>
        <dbReference type="EMBL" id="RUP01166.1"/>
    </source>
</evidence>
<protein>
    <submittedName>
        <fullName evidence="2">Uncharacterized protein</fullName>
    </submittedName>
</protein>
<sequence>MVQPGHNKGQSSEKMNKQTEARYIHLRYPPPPPPLPPPPPPPHPHLHLLCHHFPHSPRLDPHHGVSGPVLRLHSLHASRYHPSLLLLLGLGYMYRVVV</sequence>
<evidence type="ECO:0000256" key="1">
    <source>
        <dbReference type="SAM" id="MobiDB-lite"/>
    </source>
</evidence>
<evidence type="ECO:0000313" key="3">
    <source>
        <dbReference type="Proteomes" id="UP000268093"/>
    </source>
</evidence>
<comment type="caution">
    <text evidence="2">The sequence shown here is derived from an EMBL/GenBank/DDBJ whole genome shotgun (WGS) entry which is preliminary data.</text>
</comment>
<feature type="compositionally biased region" description="Basic and acidic residues" evidence="1">
    <location>
        <begin position="14"/>
        <end position="23"/>
    </location>
</feature>
<keyword evidence="3" id="KW-1185">Reference proteome</keyword>
<dbReference type="AlphaFoldDB" id="A0A433AEM6"/>
<feature type="compositionally biased region" description="Pro residues" evidence="1">
    <location>
        <begin position="28"/>
        <end position="43"/>
    </location>
</feature>
<organism evidence="2 3">
    <name type="scientific">Jimgerdemannia flammicorona</name>
    <dbReference type="NCBI Taxonomy" id="994334"/>
    <lineage>
        <taxon>Eukaryota</taxon>
        <taxon>Fungi</taxon>
        <taxon>Fungi incertae sedis</taxon>
        <taxon>Mucoromycota</taxon>
        <taxon>Mucoromycotina</taxon>
        <taxon>Endogonomycetes</taxon>
        <taxon>Endogonales</taxon>
        <taxon>Endogonaceae</taxon>
        <taxon>Jimgerdemannia</taxon>
    </lineage>
</organism>
<reference evidence="2 3" key="1">
    <citation type="journal article" date="2018" name="New Phytol.">
        <title>Phylogenomics of Endogonaceae and evolution of mycorrhizas within Mucoromycota.</title>
        <authorList>
            <person name="Chang Y."/>
            <person name="Desiro A."/>
            <person name="Na H."/>
            <person name="Sandor L."/>
            <person name="Lipzen A."/>
            <person name="Clum A."/>
            <person name="Barry K."/>
            <person name="Grigoriev I.V."/>
            <person name="Martin F.M."/>
            <person name="Stajich J.E."/>
            <person name="Smith M.E."/>
            <person name="Bonito G."/>
            <person name="Spatafora J.W."/>
        </authorList>
    </citation>
    <scope>NUCLEOTIDE SEQUENCE [LARGE SCALE GENOMIC DNA]</scope>
    <source>
        <strain evidence="2 3">GMNB39</strain>
    </source>
</reference>
<feature type="region of interest" description="Disordered" evidence="1">
    <location>
        <begin position="1"/>
        <end position="47"/>
    </location>
</feature>
<accession>A0A433AEM6</accession>
<proteinExistence type="predicted"/>
<gene>
    <name evidence="2" type="ORF">BC936DRAFT_140684</name>
</gene>
<name>A0A433AEM6_9FUNG</name>